<protein>
    <submittedName>
        <fullName evidence="2">Uncharacterized protein</fullName>
    </submittedName>
</protein>
<name>A0A0F6W4G6_9BACT</name>
<dbReference type="STRING" id="927083.DB32_004207"/>
<dbReference type="AlphaFoldDB" id="A0A0F6W4G6"/>
<gene>
    <name evidence="2" type="ORF">DB32_004207</name>
</gene>
<reference evidence="2 3" key="1">
    <citation type="submission" date="2015-03" db="EMBL/GenBank/DDBJ databases">
        <title>Genome assembly of Sandaracinus amylolyticus DSM 53668.</title>
        <authorList>
            <person name="Sharma G."/>
            <person name="Subramanian S."/>
        </authorList>
    </citation>
    <scope>NUCLEOTIDE SEQUENCE [LARGE SCALE GENOMIC DNA]</scope>
    <source>
        <strain evidence="2 3">DSM 53668</strain>
    </source>
</reference>
<organism evidence="2 3">
    <name type="scientific">Sandaracinus amylolyticus</name>
    <dbReference type="NCBI Taxonomy" id="927083"/>
    <lineage>
        <taxon>Bacteria</taxon>
        <taxon>Pseudomonadati</taxon>
        <taxon>Myxococcota</taxon>
        <taxon>Polyangia</taxon>
        <taxon>Polyangiales</taxon>
        <taxon>Sandaracinaceae</taxon>
        <taxon>Sandaracinus</taxon>
    </lineage>
</organism>
<sequence>MKGPAHTRSRSRSRVGEHEIGARIAITRASRGATQTRAFSRVEGH</sequence>
<feature type="compositionally biased region" description="Basic residues" evidence="1">
    <location>
        <begin position="1"/>
        <end position="13"/>
    </location>
</feature>
<evidence type="ECO:0000313" key="3">
    <source>
        <dbReference type="Proteomes" id="UP000034883"/>
    </source>
</evidence>
<accession>A0A0F6W4G6</accession>
<proteinExistence type="predicted"/>
<keyword evidence="3" id="KW-1185">Reference proteome</keyword>
<dbReference type="KEGG" id="samy:DB32_004207"/>
<dbReference type="EMBL" id="CP011125">
    <property type="protein sequence ID" value="AKF07058.1"/>
    <property type="molecule type" value="Genomic_DNA"/>
</dbReference>
<dbReference type="Proteomes" id="UP000034883">
    <property type="component" value="Chromosome"/>
</dbReference>
<feature type="region of interest" description="Disordered" evidence="1">
    <location>
        <begin position="1"/>
        <end position="20"/>
    </location>
</feature>
<evidence type="ECO:0000313" key="2">
    <source>
        <dbReference type="EMBL" id="AKF07058.1"/>
    </source>
</evidence>
<evidence type="ECO:0000256" key="1">
    <source>
        <dbReference type="SAM" id="MobiDB-lite"/>
    </source>
</evidence>